<keyword evidence="1" id="KW-0812">Transmembrane</keyword>
<dbReference type="AlphaFoldDB" id="A0A6J6XVQ8"/>
<sequence>MSALLSIGWEPELRGLLTVIIGAVALCGSVYLLLGTNLGIRLGLLVAMAGLFGWMMMMGVIWMTYGIGLKGTEPSWKPSEPFTIVRDAKFLHEAGVIDGPVTVADSATYPEIAAIAATAIENENWELLPTDDQGRGQAVAAADEIIQVEAEMYAAGEYEAVAVYERGGDRYPKFGDKVDFIAFFHKPHYSVVEIAPLLPQRDEPGRAPARPVVDNSQPHQYVIMIRDLGTKRQPALFITIGSAIIFLLCCLMLHRRDRILATNLSGSSVPAKA</sequence>
<dbReference type="EMBL" id="CAFAAL010000044">
    <property type="protein sequence ID" value="CAB4801112.1"/>
    <property type="molecule type" value="Genomic_DNA"/>
</dbReference>
<dbReference type="EMBL" id="CAFBLJ010000066">
    <property type="protein sequence ID" value="CAB4875204.1"/>
    <property type="molecule type" value="Genomic_DNA"/>
</dbReference>
<keyword evidence="1" id="KW-0472">Membrane</keyword>
<dbReference type="EMBL" id="CAEZYH010000024">
    <property type="protein sequence ID" value="CAB4717460.1"/>
    <property type="molecule type" value="Genomic_DNA"/>
</dbReference>
<evidence type="ECO:0000313" key="2">
    <source>
        <dbReference type="EMBL" id="CAB4717460.1"/>
    </source>
</evidence>
<evidence type="ECO:0000313" key="6">
    <source>
        <dbReference type="EMBL" id="CAB4895580.1"/>
    </source>
</evidence>
<evidence type="ECO:0000313" key="4">
    <source>
        <dbReference type="EMBL" id="CAB4801112.1"/>
    </source>
</evidence>
<protein>
    <submittedName>
        <fullName evidence="4">Unannotated protein</fullName>
    </submittedName>
</protein>
<evidence type="ECO:0000313" key="3">
    <source>
        <dbReference type="EMBL" id="CAB4778023.1"/>
    </source>
</evidence>
<feature type="transmembrane region" description="Helical" evidence="1">
    <location>
        <begin position="235"/>
        <end position="253"/>
    </location>
</feature>
<evidence type="ECO:0000313" key="5">
    <source>
        <dbReference type="EMBL" id="CAB4875204.1"/>
    </source>
</evidence>
<feature type="transmembrane region" description="Helical" evidence="1">
    <location>
        <begin position="42"/>
        <end position="65"/>
    </location>
</feature>
<reference evidence="4" key="1">
    <citation type="submission" date="2020-05" db="EMBL/GenBank/DDBJ databases">
        <authorList>
            <person name="Chiriac C."/>
            <person name="Salcher M."/>
            <person name="Ghai R."/>
            <person name="Kavagutti S V."/>
        </authorList>
    </citation>
    <scope>NUCLEOTIDE SEQUENCE</scope>
</reference>
<dbReference type="EMBL" id="CAFBMF010000030">
    <property type="protein sequence ID" value="CAB4895580.1"/>
    <property type="molecule type" value="Genomic_DNA"/>
</dbReference>
<evidence type="ECO:0000256" key="1">
    <source>
        <dbReference type="SAM" id="Phobius"/>
    </source>
</evidence>
<evidence type="ECO:0000313" key="7">
    <source>
        <dbReference type="EMBL" id="CAB5028353.1"/>
    </source>
</evidence>
<name>A0A6J6XVQ8_9ZZZZ</name>
<organism evidence="4">
    <name type="scientific">freshwater metagenome</name>
    <dbReference type="NCBI Taxonomy" id="449393"/>
    <lineage>
        <taxon>unclassified sequences</taxon>
        <taxon>metagenomes</taxon>
        <taxon>ecological metagenomes</taxon>
    </lineage>
</organism>
<proteinExistence type="predicted"/>
<dbReference type="EMBL" id="CAFBPS010000043">
    <property type="protein sequence ID" value="CAB5028353.1"/>
    <property type="molecule type" value="Genomic_DNA"/>
</dbReference>
<dbReference type="EMBL" id="CAEZZP010000083">
    <property type="protein sequence ID" value="CAB4778023.1"/>
    <property type="molecule type" value="Genomic_DNA"/>
</dbReference>
<feature type="transmembrane region" description="Helical" evidence="1">
    <location>
        <begin position="15"/>
        <end position="35"/>
    </location>
</feature>
<accession>A0A6J6XVQ8</accession>
<gene>
    <name evidence="2" type="ORF">UFOPK2658_00787</name>
    <name evidence="3" type="ORF">UFOPK2880_01245</name>
    <name evidence="4" type="ORF">UFOPK3004_00682</name>
    <name evidence="5" type="ORF">UFOPK3304_01229</name>
    <name evidence="6" type="ORF">UFOPK3494_00652</name>
    <name evidence="7" type="ORF">UFOPK4134_00740</name>
</gene>
<keyword evidence="1" id="KW-1133">Transmembrane helix</keyword>